<feature type="transmembrane region" description="Helical" evidence="1">
    <location>
        <begin position="133"/>
        <end position="152"/>
    </location>
</feature>
<feature type="transmembrane region" description="Helical" evidence="1">
    <location>
        <begin position="190"/>
        <end position="209"/>
    </location>
</feature>
<gene>
    <name evidence="2" type="ORF">LGH70_20665</name>
</gene>
<dbReference type="EMBL" id="JAJADQ010000013">
    <property type="protein sequence ID" value="MCB2380019.1"/>
    <property type="molecule type" value="Genomic_DNA"/>
</dbReference>
<organism evidence="2 3">
    <name type="scientific">Hymenobacter nitidus</name>
    <dbReference type="NCBI Taxonomy" id="2880929"/>
    <lineage>
        <taxon>Bacteria</taxon>
        <taxon>Pseudomonadati</taxon>
        <taxon>Bacteroidota</taxon>
        <taxon>Cytophagia</taxon>
        <taxon>Cytophagales</taxon>
        <taxon>Hymenobacteraceae</taxon>
        <taxon>Hymenobacter</taxon>
    </lineage>
</organism>
<keyword evidence="1" id="KW-1133">Transmembrane helix</keyword>
<keyword evidence="1" id="KW-0472">Membrane</keyword>
<evidence type="ECO:0000313" key="3">
    <source>
        <dbReference type="Proteomes" id="UP001165297"/>
    </source>
</evidence>
<protein>
    <submittedName>
        <fullName evidence="2">Uncharacterized protein</fullName>
    </submittedName>
</protein>
<feature type="transmembrane region" description="Helical" evidence="1">
    <location>
        <begin position="158"/>
        <end position="178"/>
    </location>
</feature>
<comment type="caution">
    <text evidence="2">The sequence shown here is derived from an EMBL/GenBank/DDBJ whole genome shotgun (WGS) entry which is preliminary data.</text>
</comment>
<reference evidence="2" key="1">
    <citation type="submission" date="2021-10" db="EMBL/GenBank/DDBJ databases">
        <authorList>
            <person name="Dean J.D."/>
            <person name="Kim M.K."/>
            <person name="Newey C.N."/>
            <person name="Stoker T.S."/>
            <person name="Thompson D.W."/>
            <person name="Grose J.H."/>
        </authorList>
    </citation>
    <scope>NUCLEOTIDE SEQUENCE</scope>
    <source>
        <strain evidence="2">BT635</strain>
    </source>
</reference>
<accession>A0ABS8ALZ4</accession>
<sequence length="215" mass="23744">MAEEYAEKMSRKTLSELLLYVQNRAEYREDAVLAVLDELEKRGQAPQEATAIRAELLPIVEQQRQAQQAAQAQQVAEETAADPDAAPVAEGPALYSPGTIALFSMLISFIAGGALLVVNMVRLKESGKAFRLVLFMLGFLLAAAGVVNWLMMTYGPHLWFVSMVNLIAALAYLLYFWPQYVGARPYVSRHWLPALLVCLALIFGLYLLAPNLVGK</sequence>
<keyword evidence="1" id="KW-0812">Transmembrane</keyword>
<proteinExistence type="predicted"/>
<evidence type="ECO:0000256" key="1">
    <source>
        <dbReference type="SAM" id="Phobius"/>
    </source>
</evidence>
<feature type="transmembrane region" description="Helical" evidence="1">
    <location>
        <begin position="100"/>
        <end position="121"/>
    </location>
</feature>
<dbReference type="Proteomes" id="UP001165297">
    <property type="component" value="Unassembled WGS sequence"/>
</dbReference>
<evidence type="ECO:0000313" key="2">
    <source>
        <dbReference type="EMBL" id="MCB2380019.1"/>
    </source>
</evidence>
<dbReference type="RefSeq" id="WP_226189650.1">
    <property type="nucleotide sequence ID" value="NZ_JAJADQ010000013.1"/>
</dbReference>
<keyword evidence="3" id="KW-1185">Reference proteome</keyword>
<name>A0ABS8ALZ4_9BACT</name>